<reference evidence="2" key="1">
    <citation type="submission" date="2023-04" db="EMBL/GenBank/DDBJ databases">
        <title>Phytophthora lilii NBRC 32176.</title>
        <authorList>
            <person name="Ichikawa N."/>
            <person name="Sato H."/>
            <person name="Tonouchi N."/>
        </authorList>
    </citation>
    <scope>NUCLEOTIDE SEQUENCE</scope>
    <source>
        <strain evidence="2">NBRC 32176</strain>
    </source>
</reference>
<gene>
    <name evidence="2" type="ORF">Plil01_001037300</name>
</gene>
<evidence type="ECO:0000313" key="3">
    <source>
        <dbReference type="Proteomes" id="UP001165083"/>
    </source>
</evidence>
<sequence length="325" mass="37348">MKALRQDVHDLEEEYARTIQLKQQQQQWREVAEALSGDEDREPSSDLVEQYMQLSIKKEQLQRENQELALIAAQHATFQLKAQHLLEAEDLPMASPSWLMGVRALCFWRPGWSSWRVWDRRGCGARYLPSCCCCACQLSALGFDPMTVAECHRIGIEAYQQIRAFLESNSYLTTACELFGWSERRREAPDHVKFTLKKHFTGTTPMDMSARAWRVVSSPRGLAGLYSSTMHLSLKVLQVVDDHNVVMYRVIRGARSTRAVQSLFLVSRFHVESGYIILFRSVDRSRLQKLGGDEEAEDKWLDMFTWSVGNALWEALAKKVYAAGY</sequence>
<proteinExistence type="predicted"/>
<name>A0A9W6X140_9STRA</name>
<comment type="caution">
    <text evidence="2">The sequence shown here is derived from an EMBL/GenBank/DDBJ whole genome shotgun (WGS) entry which is preliminary data.</text>
</comment>
<organism evidence="2 3">
    <name type="scientific">Phytophthora lilii</name>
    <dbReference type="NCBI Taxonomy" id="2077276"/>
    <lineage>
        <taxon>Eukaryota</taxon>
        <taxon>Sar</taxon>
        <taxon>Stramenopiles</taxon>
        <taxon>Oomycota</taxon>
        <taxon>Peronosporomycetes</taxon>
        <taxon>Peronosporales</taxon>
        <taxon>Peronosporaceae</taxon>
        <taxon>Phytophthora</taxon>
    </lineage>
</organism>
<keyword evidence="3" id="KW-1185">Reference proteome</keyword>
<dbReference type="AlphaFoldDB" id="A0A9W6X140"/>
<protein>
    <submittedName>
        <fullName evidence="2">Unnamed protein product</fullName>
    </submittedName>
</protein>
<evidence type="ECO:0000256" key="1">
    <source>
        <dbReference type="SAM" id="Coils"/>
    </source>
</evidence>
<accession>A0A9W6X140</accession>
<dbReference type="OrthoDB" id="148089at2759"/>
<feature type="coiled-coil region" evidence="1">
    <location>
        <begin position="1"/>
        <end position="71"/>
    </location>
</feature>
<dbReference type="Proteomes" id="UP001165083">
    <property type="component" value="Unassembled WGS sequence"/>
</dbReference>
<keyword evidence="1" id="KW-0175">Coiled coil</keyword>
<evidence type="ECO:0000313" key="2">
    <source>
        <dbReference type="EMBL" id="GMF25193.1"/>
    </source>
</evidence>
<dbReference type="EMBL" id="BSXW01000544">
    <property type="protein sequence ID" value="GMF25193.1"/>
    <property type="molecule type" value="Genomic_DNA"/>
</dbReference>